<evidence type="ECO:0000259" key="1">
    <source>
        <dbReference type="Pfam" id="PF13679"/>
    </source>
</evidence>
<sequence>MAAEDDSESMNFQLFLRDFQHVIDYLGTQRKLMDAHMVDYFTSNHWETLLPLHIRKDLESLSPLELASLPTACNDESETFDNVGHHLKNFLNEAKMAQLKSFSWLKDAKEFSSELKVDFISHIMSPKKSYEVEVMSDVVHRMATQFNVRKILDLGSGKGYLSQNLALQYGLKVVGVDSSLSNTQNAVKRNEKLLKAWNGLVKKSCGEKLKMSNSQSDKEIMLGNSNLDSCSKCPCSLSGSIGNNDKNSGGLEQNSDIDNKQDLYFNKLKNNFIDNGQIVPLCSKYETDHKDSTISVDSSILLSSECCDMDTTYDPLVFSKCEQHHHKNALVRNISRDENYCEKKQSSDLPANGGITSCEQSQSANSNSFLPVTGFVDQSFVASGELKRLFDELFYSPENSSAVSNGLFLVGLHTCGDLVPMALRIFVNEPSVKLICVVGCCYHLVSQQFGSDVNCVSDDPGFPMSQFLKPFKLHVSRNATMVAQQAADRISSESKVPPPSVLFRAILQVILKEKFGLDGRGLHVGKAGSKCKTFKEYVHKCLNKLGLQDRICELSDEEVELYHERFKSHENQLHAFHQLRAAIAPCIESVFLLDRLCYLHEKGFKSASIVRLFDPVKSPRCYAIIATKE</sequence>
<dbReference type="SUPFAM" id="SSF53335">
    <property type="entry name" value="S-adenosyl-L-methionine-dependent methyltransferases"/>
    <property type="match status" value="1"/>
</dbReference>
<gene>
    <name evidence="2" type="ORF">PLOB_00046137</name>
</gene>
<dbReference type="InterPro" id="IPR052220">
    <property type="entry name" value="METTL25"/>
</dbReference>
<reference evidence="2 3" key="1">
    <citation type="submission" date="2022-05" db="EMBL/GenBank/DDBJ databases">
        <authorList>
            <consortium name="Genoscope - CEA"/>
            <person name="William W."/>
        </authorList>
    </citation>
    <scope>NUCLEOTIDE SEQUENCE [LARGE SCALE GENOMIC DNA]</scope>
</reference>
<accession>A0ABN8PNH2</accession>
<dbReference type="InterPro" id="IPR029063">
    <property type="entry name" value="SAM-dependent_MTases_sf"/>
</dbReference>
<evidence type="ECO:0000313" key="2">
    <source>
        <dbReference type="EMBL" id="CAH3147523.1"/>
    </source>
</evidence>
<dbReference type="PANTHER" id="PTHR12496:SF9">
    <property type="entry name" value="METHYLTRANSFERASE-LIKE PROTEIN 25-RELATED"/>
    <property type="match status" value="1"/>
</dbReference>
<feature type="domain" description="Methyltransferase" evidence="1">
    <location>
        <begin position="127"/>
        <end position="448"/>
    </location>
</feature>
<comment type="caution">
    <text evidence="2">The sequence shown here is derived from an EMBL/GenBank/DDBJ whole genome shotgun (WGS) entry which is preliminary data.</text>
</comment>
<dbReference type="Pfam" id="PF13679">
    <property type="entry name" value="Methyltransf_32"/>
    <property type="match status" value="1"/>
</dbReference>
<name>A0ABN8PNH2_9CNID</name>
<dbReference type="Proteomes" id="UP001159405">
    <property type="component" value="Unassembled WGS sequence"/>
</dbReference>
<keyword evidence="3" id="KW-1185">Reference proteome</keyword>
<dbReference type="CDD" id="cd02440">
    <property type="entry name" value="AdoMet_MTases"/>
    <property type="match status" value="1"/>
</dbReference>
<evidence type="ECO:0000313" key="3">
    <source>
        <dbReference type="Proteomes" id="UP001159405"/>
    </source>
</evidence>
<dbReference type="PANTHER" id="PTHR12496">
    <property type="entry name" value="CGI-41 METHYLTRANSFERASE"/>
    <property type="match status" value="1"/>
</dbReference>
<dbReference type="Gene3D" id="3.40.50.150">
    <property type="entry name" value="Vaccinia Virus protein VP39"/>
    <property type="match status" value="1"/>
</dbReference>
<dbReference type="EMBL" id="CALNXK010000081">
    <property type="protein sequence ID" value="CAH3147523.1"/>
    <property type="molecule type" value="Genomic_DNA"/>
</dbReference>
<organism evidence="2 3">
    <name type="scientific">Porites lobata</name>
    <dbReference type="NCBI Taxonomy" id="104759"/>
    <lineage>
        <taxon>Eukaryota</taxon>
        <taxon>Metazoa</taxon>
        <taxon>Cnidaria</taxon>
        <taxon>Anthozoa</taxon>
        <taxon>Hexacorallia</taxon>
        <taxon>Scleractinia</taxon>
        <taxon>Fungiina</taxon>
        <taxon>Poritidae</taxon>
        <taxon>Porites</taxon>
    </lineage>
</organism>
<dbReference type="InterPro" id="IPR025714">
    <property type="entry name" value="Methyltranfer_dom"/>
</dbReference>
<protein>
    <recommendedName>
        <fullName evidence="1">Methyltransferase domain-containing protein</fullName>
    </recommendedName>
</protein>
<proteinExistence type="predicted"/>